<dbReference type="RefSeq" id="WP_007287799.1">
    <property type="nucleotide sequence ID" value="NZ_BAABXU010000001.1"/>
</dbReference>
<evidence type="ECO:0000259" key="8">
    <source>
        <dbReference type="Pfam" id="PF11967"/>
    </source>
</evidence>
<dbReference type="Pfam" id="PF11967">
    <property type="entry name" value="RecO_N"/>
    <property type="match status" value="1"/>
</dbReference>
<dbReference type="AlphaFoldDB" id="A0A6N3EWZ7"/>
<dbReference type="SUPFAM" id="SSF57863">
    <property type="entry name" value="ArfGap/RecO-like zinc finger"/>
    <property type="match status" value="1"/>
</dbReference>
<evidence type="ECO:0000256" key="2">
    <source>
        <dbReference type="ARBA" id="ARBA00021310"/>
    </source>
</evidence>
<dbReference type="InterPro" id="IPR037278">
    <property type="entry name" value="ARFGAP/RecO"/>
</dbReference>
<dbReference type="NCBIfam" id="TIGR00613">
    <property type="entry name" value="reco"/>
    <property type="match status" value="1"/>
</dbReference>
<dbReference type="PANTHER" id="PTHR33991:SF1">
    <property type="entry name" value="DNA REPAIR PROTEIN RECO"/>
    <property type="match status" value="1"/>
</dbReference>
<dbReference type="SUPFAM" id="SSF50249">
    <property type="entry name" value="Nucleic acid-binding proteins"/>
    <property type="match status" value="1"/>
</dbReference>
<evidence type="ECO:0000256" key="4">
    <source>
        <dbReference type="ARBA" id="ARBA00023172"/>
    </source>
</evidence>
<dbReference type="Proteomes" id="UP001299409">
    <property type="component" value="Unassembled WGS sequence"/>
</dbReference>
<dbReference type="InterPro" id="IPR022572">
    <property type="entry name" value="DNA_rep/recomb_RecO_N"/>
</dbReference>
<evidence type="ECO:0000256" key="1">
    <source>
        <dbReference type="ARBA" id="ARBA00007452"/>
    </source>
</evidence>
<comment type="function">
    <text evidence="7">Involved in DNA repair and RecF pathway recombination.</text>
</comment>
<evidence type="ECO:0000313" key="9">
    <source>
        <dbReference type="EMBL" id="MCB5446490.1"/>
    </source>
</evidence>
<dbReference type="InterPro" id="IPR003717">
    <property type="entry name" value="RecO"/>
</dbReference>
<dbReference type="Gene3D" id="2.40.50.140">
    <property type="entry name" value="Nucleic acid-binding proteins"/>
    <property type="match status" value="1"/>
</dbReference>
<dbReference type="EMBL" id="CACRUE010000039">
    <property type="protein sequence ID" value="VYU43533.1"/>
    <property type="molecule type" value="Genomic_DNA"/>
</dbReference>
<keyword evidence="3 7" id="KW-0227">DNA damage</keyword>
<dbReference type="EMBL" id="JAJBMB010000009">
    <property type="protein sequence ID" value="MCB5446490.1"/>
    <property type="molecule type" value="Genomic_DNA"/>
</dbReference>
<proteinExistence type="inferred from homology"/>
<evidence type="ECO:0000256" key="3">
    <source>
        <dbReference type="ARBA" id="ARBA00022763"/>
    </source>
</evidence>
<organism evidence="10">
    <name type="scientific">Intestinibacter bartlettii</name>
    <dbReference type="NCBI Taxonomy" id="261299"/>
    <lineage>
        <taxon>Bacteria</taxon>
        <taxon>Bacillati</taxon>
        <taxon>Bacillota</taxon>
        <taxon>Clostridia</taxon>
        <taxon>Peptostreptococcales</taxon>
        <taxon>Peptostreptococcaceae</taxon>
        <taxon>Intestinibacter</taxon>
    </lineage>
</organism>
<dbReference type="Pfam" id="PF02565">
    <property type="entry name" value="RecO_C"/>
    <property type="match status" value="1"/>
</dbReference>
<reference evidence="9 11" key="2">
    <citation type="submission" date="2021-10" db="EMBL/GenBank/DDBJ databases">
        <title>Collection of gut derived symbiotic bacterial strains cultured from healthy donors.</title>
        <authorList>
            <person name="Lin H."/>
            <person name="Littmann E."/>
            <person name="Claire K."/>
            <person name="Pamer E."/>
        </authorList>
    </citation>
    <scope>NUCLEOTIDE SEQUENCE [LARGE SCALE GENOMIC DNA]</scope>
    <source>
        <strain evidence="9 11">MSK.17.68</strain>
    </source>
</reference>
<dbReference type="GO" id="GO:0006302">
    <property type="term" value="P:double-strand break repair"/>
    <property type="evidence" value="ECO:0007669"/>
    <property type="project" value="TreeGrafter"/>
</dbReference>
<dbReference type="GO" id="GO:0043590">
    <property type="term" value="C:bacterial nucleoid"/>
    <property type="evidence" value="ECO:0007669"/>
    <property type="project" value="TreeGrafter"/>
</dbReference>
<accession>A0A6N3EWZ7</accession>
<comment type="similarity">
    <text evidence="1 7">Belongs to the RecO family.</text>
</comment>
<sequence>MVIVNTQGIVLRAVKYKENDLILTIFTRKLGKISAIAKGARRTKSALLSSCQVFAYSTFTLKKQGNMYRVTQTEIIKSFYEISYDLDIFSYATYIIQLIDYNVEDEVTNNRLFILLAQTLYLLAKEEIDIVFIKDVFELKFLEYIGFKPIVNRCSNCGSKNLNNSVFNIYEGGVICENCRELFEYNMKIDLTTIRLMEYILNNDILTCNKAKVSKYIVKELDKILKRYLNQYIDNIGFKSLNLIQNIENKKGVE</sequence>
<keyword evidence="5 7" id="KW-0234">DNA repair</keyword>
<dbReference type="PANTHER" id="PTHR33991">
    <property type="entry name" value="DNA REPAIR PROTEIN RECO"/>
    <property type="match status" value="1"/>
</dbReference>
<protein>
    <recommendedName>
        <fullName evidence="2 7">DNA repair protein RecO</fullName>
    </recommendedName>
    <alternativeName>
        <fullName evidence="6 7">Recombination protein O</fullName>
    </alternativeName>
</protein>
<dbReference type="Gene3D" id="1.20.1440.120">
    <property type="entry name" value="Recombination protein O, C-terminal domain"/>
    <property type="match status" value="1"/>
</dbReference>
<name>A0A6N3EWZ7_9FIRM</name>
<keyword evidence="4 7" id="KW-0233">DNA recombination</keyword>
<gene>
    <name evidence="7 10" type="primary">recO</name>
    <name evidence="10" type="ORF">IBLFYP30_02672</name>
    <name evidence="9" type="ORF">LIP50_09780</name>
</gene>
<evidence type="ECO:0000313" key="11">
    <source>
        <dbReference type="Proteomes" id="UP001299409"/>
    </source>
</evidence>
<keyword evidence="11" id="KW-1185">Reference proteome</keyword>
<dbReference type="GO" id="GO:0006310">
    <property type="term" value="P:DNA recombination"/>
    <property type="evidence" value="ECO:0007669"/>
    <property type="project" value="UniProtKB-UniRule"/>
</dbReference>
<dbReference type="InterPro" id="IPR012340">
    <property type="entry name" value="NA-bd_OB-fold"/>
</dbReference>
<reference evidence="10" key="1">
    <citation type="submission" date="2019-11" db="EMBL/GenBank/DDBJ databases">
        <authorList>
            <person name="Feng L."/>
        </authorList>
    </citation>
    <scope>NUCLEOTIDE SEQUENCE</scope>
    <source>
        <strain evidence="10">IbartlettiiLFYP30</strain>
    </source>
</reference>
<evidence type="ECO:0000256" key="5">
    <source>
        <dbReference type="ARBA" id="ARBA00023204"/>
    </source>
</evidence>
<evidence type="ECO:0000256" key="7">
    <source>
        <dbReference type="HAMAP-Rule" id="MF_00201"/>
    </source>
</evidence>
<evidence type="ECO:0000256" key="6">
    <source>
        <dbReference type="ARBA" id="ARBA00033409"/>
    </source>
</evidence>
<dbReference type="HAMAP" id="MF_00201">
    <property type="entry name" value="RecO"/>
    <property type="match status" value="1"/>
</dbReference>
<feature type="domain" description="DNA replication/recombination mediator RecO N-terminal" evidence="8">
    <location>
        <begin position="1"/>
        <end position="79"/>
    </location>
</feature>
<evidence type="ECO:0000313" key="10">
    <source>
        <dbReference type="EMBL" id="VYU43533.1"/>
    </source>
</evidence>
<dbReference type="GeneID" id="89565540"/>
<dbReference type="InterPro" id="IPR042242">
    <property type="entry name" value="RecO_C"/>
</dbReference>